<evidence type="ECO:0000313" key="10">
    <source>
        <dbReference type="Proteomes" id="UP000092460"/>
    </source>
</evidence>
<dbReference type="FunFam" id="3.40.50.720:FF:000054">
    <property type="entry name" value="Enoyl-[acyl-carrier-protein] reductase [NADH]"/>
    <property type="match status" value="1"/>
</dbReference>
<name>A0A1B0C142_9MUSC</name>
<keyword evidence="8" id="KW-0275">Fatty acid biosynthesis</keyword>
<evidence type="ECO:0008006" key="11">
    <source>
        <dbReference type="Google" id="ProtNLM"/>
    </source>
</evidence>
<evidence type="ECO:0000256" key="7">
    <source>
        <dbReference type="ARBA" id="ARBA00023098"/>
    </source>
</evidence>
<keyword evidence="5" id="KW-0560">Oxidoreductase</keyword>
<dbReference type="STRING" id="67801.A0A1B0C142"/>
<dbReference type="EnsemblMetazoa" id="GPPI046370-RA">
    <property type="protein sequence ID" value="GPPI046370-PA"/>
    <property type="gene ID" value="GPPI046370"/>
</dbReference>
<dbReference type="CDD" id="cd05372">
    <property type="entry name" value="ENR_SDR"/>
    <property type="match status" value="1"/>
</dbReference>
<evidence type="ECO:0000313" key="9">
    <source>
        <dbReference type="EnsemblMetazoa" id="GPPI046370-PA"/>
    </source>
</evidence>
<dbReference type="Pfam" id="PF13561">
    <property type="entry name" value="adh_short_C2"/>
    <property type="match status" value="1"/>
</dbReference>
<dbReference type="SUPFAM" id="SSF51735">
    <property type="entry name" value="NAD(P)-binding Rossmann-fold domains"/>
    <property type="match status" value="1"/>
</dbReference>
<dbReference type="PANTHER" id="PTHR43159">
    <property type="entry name" value="ENOYL-[ACYL-CARRIER-PROTEIN] REDUCTASE"/>
    <property type="match status" value="1"/>
</dbReference>
<dbReference type="Gene3D" id="3.40.50.720">
    <property type="entry name" value="NAD(P)-binding Rossmann-like Domain"/>
    <property type="match status" value="1"/>
</dbReference>
<dbReference type="PRINTS" id="PR00081">
    <property type="entry name" value="GDHRDH"/>
</dbReference>
<dbReference type="VEuPathDB" id="VectorBase:GPPI046370"/>
<dbReference type="EMBL" id="JXJN01023890">
    <property type="status" value="NOT_ANNOTATED_CDS"/>
    <property type="molecule type" value="Genomic_DNA"/>
</dbReference>
<dbReference type="PANTHER" id="PTHR43159:SF2">
    <property type="entry name" value="ENOYL-[ACYL-CARRIER-PROTEIN] REDUCTASE [NADH], CHLOROPLASTIC"/>
    <property type="match status" value="1"/>
</dbReference>
<evidence type="ECO:0000256" key="6">
    <source>
        <dbReference type="ARBA" id="ARBA00023027"/>
    </source>
</evidence>
<dbReference type="InterPro" id="IPR002347">
    <property type="entry name" value="SDR_fam"/>
</dbReference>
<accession>A0A1B0C142</accession>
<keyword evidence="6" id="KW-0520">NAD</keyword>
<keyword evidence="4" id="KW-0276">Fatty acid metabolism</keyword>
<keyword evidence="7" id="KW-0443">Lipid metabolism</keyword>
<keyword evidence="3" id="KW-0444">Lipid biosynthesis</keyword>
<sequence>MVNKYSIAYGIACAMHREKAELAFTYQNEKIKKRIENIVKKQFYSDIILPCDVSNKQDVYHLFENLKKSWKTFDGFLHSIAYANPKQLSGNYLDAVTQEDFKNAQNISVYSFSEMSKISKSMINPGGSIVTITYIGSEKVIPNYNVMGIAKASLESSVRYIAYSLGSKNIRVNAISAAPIKTLAASSIKNFKKMLKHYESMTPLKKVINIHDVGDVATFLFSDLSSVITGEIIHADGGFHIMSAVNNQE</sequence>
<evidence type="ECO:0000256" key="5">
    <source>
        <dbReference type="ARBA" id="ARBA00023002"/>
    </source>
</evidence>
<dbReference type="AlphaFoldDB" id="A0A1B0C142"/>
<comment type="pathway">
    <text evidence="1">Lipid metabolism.</text>
</comment>
<evidence type="ECO:0000256" key="1">
    <source>
        <dbReference type="ARBA" id="ARBA00005189"/>
    </source>
</evidence>
<dbReference type="GO" id="GO:0004318">
    <property type="term" value="F:enoyl-[acyl-carrier-protein] reductase (NADH) activity"/>
    <property type="evidence" value="ECO:0007669"/>
    <property type="project" value="InterPro"/>
</dbReference>
<proteinExistence type="inferred from homology"/>
<keyword evidence="10" id="KW-1185">Reference proteome</keyword>
<evidence type="ECO:0000256" key="4">
    <source>
        <dbReference type="ARBA" id="ARBA00022832"/>
    </source>
</evidence>
<organism evidence="9 10">
    <name type="scientific">Glossina palpalis gambiensis</name>
    <dbReference type="NCBI Taxonomy" id="67801"/>
    <lineage>
        <taxon>Eukaryota</taxon>
        <taxon>Metazoa</taxon>
        <taxon>Ecdysozoa</taxon>
        <taxon>Arthropoda</taxon>
        <taxon>Hexapoda</taxon>
        <taxon>Insecta</taxon>
        <taxon>Pterygota</taxon>
        <taxon>Neoptera</taxon>
        <taxon>Endopterygota</taxon>
        <taxon>Diptera</taxon>
        <taxon>Brachycera</taxon>
        <taxon>Muscomorpha</taxon>
        <taxon>Hippoboscoidea</taxon>
        <taxon>Glossinidae</taxon>
        <taxon>Glossina</taxon>
    </lineage>
</organism>
<evidence type="ECO:0000256" key="3">
    <source>
        <dbReference type="ARBA" id="ARBA00022516"/>
    </source>
</evidence>
<comment type="similarity">
    <text evidence="2">Belongs to the short-chain dehydrogenases/reductases (SDR) family. FabI subfamily.</text>
</comment>
<dbReference type="GO" id="GO:0006633">
    <property type="term" value="P:fatty acid biosynthetic process"/>
    <property type="evidence" value="ECO:0007669"/>
    <property type="project" value="UniProtKB-KW"/>
</dbReference>
<evidence type="ECO:0000256" key="8">
    <source>
        <dbReference type="ARBA" id="ARBA00023160"/>
    </source>
</evidence>
<evidence type="ECO:0000256" key="2">
    <source>
        <dbReference type="ARBA" id="ARBA00009233"/>
    </source>
</evidence>
<dbReference type="InterPro" id="IPR014358">
    <property type="entry name" value="Enoyl-ACP_Rdtase_NADH"/>
</dbReference>
<dbReference type="Proteomes" id="UP000092460">
    <property type="component" value="Unassembled WGS sequence"/>
</dbReference>
<reference evidence="10" key="1">
    <citation type="submission" date="2015-01" db="EMBL/GenBank/DDBJ databases">
        <authorList>
            <person name="Aksoy S."/>
            <person name="Warren W."/>
            <person name="Wilson R.K."/>
        </authorList>
    </citation>
    <scope>NUCLEOTIDE SEQUENCE [LARGE SCALE GENOMIC DNA]</scope>
    <source>
        <strain evidence="10">IAEA</strain>
    </source>
</reference>
<protein>
    <recommendedName>
        <fullName evidence="11">Enoyl-[acyl-carrier-protein] reductase (NADH)</fullName>
    </recommendedName>
</protein>
<dbReference type="InterPro" id="IPR036291">
    <property type="entry name" value="NAD(P)-bd_dom_sf"/>
</dbReference>
<dbReference type="PIRSF" id="PIRSF000094">
    <property type="entry name" value="Enoyl-ACP_rdct"/>
    <property type="match status" value="1"/>
</dbReference>
<reference evidence="9" key="2">
    <citation type="submission" date="2020-05" db="UniProtKB">
        <authorList>
            <consortium name="EnsemblMetazoa"/>
        </authorList>
    </citation>
    <scope>IDENTIFICATION</scope>
    <source>
        <strain evidence="9">IAEA</strain>
    </source>
</reference>
<dbReference type="Gene3D" id="1.10.8.400">
    <property type="entry name" value="Enoyl acyl carrier protein reductase"/>
    <property type="match status" value="1"/>
</dbReference>